<dbReference type="InterPro" id="IPR034768">
    <property type="entry name" value="4FE4S_WBL"/>
</dbReference>
<name>A0ABP5G274_9MICO</name>
<keyword evidence="4" id="KW-0004">4Fe-4S</keyword>
<protein>
    <recommendedName>
        <fullName evidence="13">4Fe-4S Wbl-type domain-containing protein</fullName>
    </recommendedName>
</protein>
<keyword evidence="11" id="KW-0804">Transcription</keyword>
<evidence type="ECO:0000256" key="10">
    <source>
        <dbReference type="ARBA" id="ARBA00023157"/>
    </source>
</evidence>
<evidence type="ECO:0000256" key="4">
    <source>
        <dbReference type="ARBA" id="ARBA00022485"/>
    </source>
</evidence>
<keyword evidence="6" id="KW-0408">Iron</keyword>
<dbReference type="PANTHER" id="PTHR38839">
    <property type="entry name" value="TRANSCRIPTIONAL REGULATOR WHID-RELATED"/>
    <property type="match status" value="1"/>
</dbReference>
<feature type="compositionally biased region" description="Basic residues" evidence="12">
    <location>
        <begin position="59"/>
        <end position="77"/>
    </location>
</feature>
<dbReference type="PANTHER" id="PTHR38839:SF2">
    <property type="entry name" value="TRANSCRIPTIONAL REGULATOR WHIB7-RELATED"/>
    <property type="match status" value="1"/>
</dbReference>
<dbReference type="Pfam" id="PF02467">
    <property type="entry name" value="Whib"/>
    <property type="match status" value="1"/>
</dbReference>
<evidence type="ECO:0000256" key="2">
    <source>
        <dbReference type="ARBA" id="ARBA00004496"/>
    </source>
</evidence>
<gene>
    <name evidence="14" type="ORF">GCM10009740_31620</name>
</gene>
<evidence type="ECO:0000256" key="12">
    <source>
        <dbReference type="SAM" id="MobiDB-lite"/>
    </source>
</evidence>
<evidence type="ECO:0000256" key="6">
    <source>
        <dbReference type="ARBA" id="ARBA00023004"/>
    </source>
</evidence>
<comment type="caution">
    <text evidence="14">The sequence shown here is derived from an EMBL/GenBank/DDBJ whole genome shotgun (WGS) entry which is preliminary data.</text>
</comment>
<evidence type="ECO:0000256" key="9">
    <source>
        <dbReference type="ARBA" id="ARBA00023125"/>
    </source>
</evidence>
<comment type="subcellular location">
    <subcellularLocation>
        <location evidence="2">Cytoplasm</location>
    </subcellularLocation>
</comment>
<accession>A0ABP5G274</accession>
<proteinExistence type="inferred from homology"/>
<dbReference type="RefSeq" id="WP_343993064.1">
    <property type="nucleotide sequence ID" value="NZ_BAAANB010000021.1"/>
</dbReference>
<keyword evidence="8" id="KW-0805">Transcription regulation</keyword>
<evidence type="ECO:0000256" key="1">
    <source>
        <dbReference type="ARBA" id="ARBA00001966"/>
    </source>
</evidence>
<evidence type="ECO:0000259" key="13">
    <source>
        <dbReference type="PROSITE" id="PS51674"/>
    </source>
</evidence>
<keyword evidence="9" id="KW-0238">DNA-binding</keyword>
<evidence type="ECO:0000313" key="14">
    <source>
        <dbReference type="EMBL" id="GAA2037477.1"/>
    </source>
</evidence>
<feature type="region of interest" description="Disordered" evidence="12">
    <location>
        <begin position="57"/>
        <end position="83"/>
    </location>
</feature>
<comment type="cofactor">
    <cofactor evidence="1">
        <name>[4Fe-4S] cluster</name>
        <dbReference type="ChEBI" id="CHEBI:49883"/>
    </cofactor>
</comment>
<dbReference type="Proteomes" id="UP001501285">
    <property type="component" value="Unassembled WGS sequence"/>
</dbReference>
<comment type="similarity">
    <text evidence="3">Belongs to the WhiB family.</text>
</comment>
<evidence type="ECO:0000256" key="5">
    <source>
        <dbReference type="ARBA" id="ARBA00022723"/>
    </source>
</evidence>
<feature type="domain" description="4Fe-4S Wbl-type" evidence="13">
    <location>
        <begin position="5"/>
        <end position="62"/>
    </location>
</feature>
<evidence type="ECO:0000256" key="7">
    <source>
        <dbReference type="ARBA" id="ARBA00023014"/>
    </source>
</evidence>
<dbReference type="EMBL" id="BAAANB010000021">
    <property type="protein sequence ID" value="GAA2037477.1"/>
    <property type="molecule type" value="Genomic_DNA"/>
</dbReference>
<keyword evidence="5" id="KW-0479">Metal-binding</keyword>
<organism evidence="14 15">
    <name type="scientific">Terrabacter terrae</name>
    <dbReference type="NCBI Taxonomy" id="318434"/>
    <lineage>
        <taxon>Bacteria</taxon>
        <taxon>Bacillati</taxon>
        <taxon>Actinomycetota</taxon>
        <taxon>Actinomycetes</taxon>
        <taxon>Micrococcales</taxon>
        <taxon>Intrasporangiaceae</taxon>
        <taxon>Terrabacter</taxon>
    </lineage>
</organism>
<keyword evidence="10" id="KW-1015">Disulfide bond</keyword>
<dbReference type="PROSITE" id="PS51674">
    <property type="entry name" value="4FE4S_WBL"/>
    <property type="match status" value="1"/>
</dbReference>
<dbReference type="InterPro" id="IPR003482">
    <property type="entry name" value="Whib"/>
</dbReference>
<keyword evidence="7" id="KW-0411">Iron-sulfur</keyword>
<evidence type="ECO:0000313" key="15">
    <source>
        <dbReference type="Proteomes" id="UP001501285"/>
    </source>
</evidence>
<sequence length="120" mass="13135">MDATPCSRVPDRDIFTSTDPDDIAAAKAVCSTCPFTKACLKAALELGEVGVWGGTTKAQRTRLNHTPRQPGRPRKPITHGTRQGYFQHRNRGEDACIECKRAASAHSKRMRASKRQAVAS</sequence>
<keyword evidence="15" id="KW-1185">Reference proteome</keyword>
<evidence type="ECO:0000256" key="11">
    <source>
        <dbReference type="ARBA" id="ARBA00023163"/>
    </source>
</evidence>
<evidence type="ECO:0000256" key="8">
    <source>
        <dbReference type="ARBA" id="ARBA00023015"/>
    </source>
</evidence>
<reference evidence="15" key="1">
    <citation type="journal article" date="2019" name="Int. J. Syst. Evol. Microbiol.">
        <title>The Global Catalogue of Microorganisms (GCM) 10K type strain sequencing project: providing services to taxonomists for standard genome sequencing and annotation.</title>
        <authorList>
            <consortium name="The Broad Institute Genomics Platform"/>
            <consortium name="The Broad Institute Genome Sequencing Center for Infectious Disease"/>
            <person name="Wu L."/>
            <person name="Ma J."/>
        </authorList>
    </citation>
    <scope>NUCLEOTIDE SEQUENCE [LARGE SCALE GENOMIC DNA]</scope>
    <source>
        <strain evidence="15">JCM 14283</strain>
    </source>
</reference>
<evidence type="ECO:0000256" key="3">
    <source>
        <dbReference type="ARBA" id="ARBA00006597"/>
    </source>
</evidence>